<dbReference type="SUPFAM" id="SSF52343">
    <property type="entry name" value="Ferredoxin reductase-like, C-terminal NADP-linked domain"/>
    <property type="match status" value="1"/>
</dbReference>
<dbReference type="PROSITE" id="PS01033">
    <property type="entry name" value="GLOBIN"/>
    <property type="match status" value="1"/>
</dbReference>
<dbReference type="Pfam" id="PF00042">
    <property type="entry name" value="Globin"/>
    <property type="match status" value="1"/>
</dbReference>
<dbReference type="InterPro" id="IPR017938">
    <property type="entry name" value="Riboflavin_synthase-like_b-brl"/>
</dbReference>
<dbReference type="RefSeq" id="WP_091614399.1">
    <property type="nucleotide sequence ID" value="NZ_FNNC01000004.1"/>
</dbReference>
<dbReference type="NCBIfam" id="NF009805">
    <property type="entry name" value="PRK13289.1"/>
    <property type="match status" value="1"/>
</dbReference>
<keyword evidence="19" id="KW-1185">Reference proteome</keyword>
<dbReference type="InterPro" id="IPR008333">
    <property type="entry name" value="Cbr1-like_FAD-bd_dom"/>
</dbReference>
<evidence type="ECO:0000256" key="11">
    <source>
        <dbReference type="ARBA" id="ARBA00023004"/>
    </source>
</evidence>
<dbReference type="Pfam" id="PF00175">
    <property type="entry name" value="NAD_binding_1"/>
    <property type="match status" value="1"/>
</dbReference>
<proteinExistence type="inferred from homology"/>
<comment type="caution">
    <text evidence="15">Lacks conserved residue(s) required for the propagation of feature annotation.</text>
</comment>
<comment type="function">
    <text evidence="15">Is involved in NO detoxification in an aerobic process, termed nitric oxide dioxygenase (NOD) reaction that utilizes O(2) and NAD(P)H to convert NO to nitrate, which protects the bacterium from various noxious nitrogen compounds. Therefore, plays a central role in the inducible response to nitrosative stress.</text>
</comment>
<dbReference type="InterPro" id="IPR017927">
    <property type="entry name" value="FAD-bd_FR_type"/>
</dbReference>
<dbReference type="InterPro" id="IPR023950">
    <property type="entry name" value="Hmp"/>
</dbReference>
<dbReference type="FunFam" id="2.40.30.10:FF:000034">
    <property type="entry name" value="Flavohemoprotein"/>
    <property type="match status" value="1"/>
</dbReference>
<dbReference type="AlphaFoldDB" id="A0A1H2V7X7"/>
<dbReference type="FunFam" id="1.10.490.10:FF:000003">
    <property type="entry name" value="Flavohemoprotein"/>
    <property type="match status" value="1"/>
</dbReference>
<evidence type="ECO:0000256" key="8">
    <source>
        <dbReference type="ARBA" id="ARBA00022827"/>
    </source>
</evidence>
<dbReference type="InterPro" id="IPR000971">
    <property type="entry name" value="Globin"/>
</dbReference>
<evidence type="ECO:0000256" key="5">
    <source>
        <dbReference type="ARBA" id="ARBA00022621"/>
    </source>
</evidence>
<keyword evidence="12 15" id="KW-0520">NAD</keyword>
<dbReference type="EMBL" id="FNNC01000004">
    <property type="protein sequence ID" value="SDW64412.1"/>
    <property type="molecule type" value="Genomic_DNA"/>
</dbReference>
<evidence type="ECO:0000256" key="13">
    <source>
        <dbReference type="ARBA" id="ARBA00048649"/>
    </source>
</evidence>
<feature type="binding site" evidence="15">
    <location>
        <begin position="275"/>
        <end position="280"/>
    </location>
    <ligand>
        <name>NADP(+)</name>
        <dbReference type="ChEBI" id="CHEBI:58349"/>
    </ligand>
</feature>
<evidence type="ECO:0000313" key="19">
    <source>
        <dbReference type="Proteomes" id="UP000199488"/>
    </source>
</evidence>
<keyword evidence="18" id="KW-0223">Dioxygenase</keyword>
<evidence type="ECO:0000256" key="10">
    <source>
        <dbReference type="ARBA" id="ARBA00023002"/>
    </source>
</evidence>
<dbReference type="FunFam" id="3.40.50.80:FF:000010">
    <property type="entry name" value="Flavohemoprotein"/>
    <property type="match status" value="1"/>
</dbReference>
<feature type="binding site" evidence="15">
    <location>
        <position position="190"/>
    </location>
    <ligand>
        <name>FAD</name>
        <dbReference type="ChEBI" id="CHEBI:57692"/>
    </ligand>
</feature>
<feature type="region of interest" description="Reductase" evidence="15">
    <location>
        <begin position="149"/>
        <end position="404"/>
    </location>
</feature>
<feature type="domain" description="FAD-binding FR-type" evidence="17">
    <location>
        <begin position="152"/>
        <end position="263"/>
    </location>
</feature>
<dbReference type="SUPFAM" id="SSF46458">
    <property type="entry name" value="Globin-like"/>
    <property type="match status" value="1"/>
</dbReference>
<dbReference type="GO" id="GO:0071500">
    <property type="term" value="P:cellular response to nitrosative stress"/>
    <property type="evidence" value="ECO:0007669"/>
    <property type="project" value="TreeGrafter"/>
</dbReference>
<evidence type="ECO:0000256" key="15">
    <source>
        <dbReference type="HAMAP-Rule" id="MF_01252"/>
    </source>
</evidence>
<keyword evidence="15" id="KW-0216">Detoxification</keyword>
<dbReference type="Gene3D" id="2.40.30.10">
    <property type="entry name" value="Translation factors"/>
    <property type="match status" value="1"/>
</dbReference>
<dbReference type="GO" id="GO:0019825">
    <property type="term" value="F:oxygen binding"/>
    <property type="evidence" value="ECO:0007669"/>
    <property type="project" value="InterPro"/>
</dbReference>
<feature type="domain" description="Globin" evidence="16">
    <location>
        <begin position="1"/>
        <end position="138"/>
    </location>
</feature>
<dbReference type="OrthoDB" id="9801223at2"/>
<feature type="binding site" description="proximal binding residue" evidence="15">
    <location>
        <position position="85"/>
    </location>
    <ligand>
        <name>heme b</name>
        <dbReference type="ChEBI" id="CHEBI:60344"/>
    </ligand>
    <ligandPart>
        <name>Fe</name>
        <dbReference type="ChEBI" id="CHEBI:18248"/>
    </ligandPart>
</feature>
<evidence type="ECO:0000256" key="4">
    <source>
        <dbReference type="ARBA" id="ARBA00022617"/>
    </source>
</evidence>
<dbReference type="Gene3D" id="1.10.490.10">
    <property type="entry name" value="Globins"/>
    <property type="match status" value="1"/>
</dbReference>
<reference evidence="18 19" key="1">
    <citation type="submission" date="2016-10" db="EMBL/GenBank/DDBJ databases">
        <authorList>
            <person name="de Groot N.N."/>
        </authorList>
    </citation>
    <scope>NUCLEOTIDE SEQUENCE [LARGE SCALE GENOMIC DNA]</scope>
    <source>
        <strain evidence="18 19">DSM 23126</strain>
    </source>
</reference>
<feature type="active site" description="Charge relay system" evidence="15">
    <location>
        <position position="95"/>
    </location>
</feature>
<evidence type="ECO:0000259" key="16">
    <source>
        <dbReference type="PROSITE" id="PS01033"/>
    </source>
</evidence>
<keyword evidence="8 15" id="KW-0274">FAD</keyword>
<evidence type="ECO:0000256" key="12">
    <source>
        <dbReference type="ARBA" id="ARBA00023027"/>
    </source>
</evidence>
<evidence type="ECO:0000256" key="14">
    <source>
        <dbReference type="ARBA" id="ARBA00049433"/>
    </source>
</evidence>
<dbReference type="InterPro" id="IPR012292">
    <property type="entry name" value="Globin/Proto"/>
</dbReference>
<keyword evidence="5 15" id="KW-0561">Oxygen transport</keyword>
<name>A0A1H2V7X7_9BACI</name>
<keyword evidence="11 15" id="KW-0408">Iron</keyword>
<keyword evidence="7 15" id="KW-0479">Metal-binding</keyword>
<comment type="domain">
    <text evidence="15">Consists of two distinct domains; an N-terminal heme-containing oxygen-binding domain and a C-terminal reductase domain with binding sites for FAD and NAD(P)H.</text>
</comment>
<evidence type="ECO:0000256" key="6">
    <source>
        <dbReference type="ARBA" id="ARBA00022630"/>
    </source>
</evidence>
<keyword evidence="9 15" id="KW-0521">NADP</keyword>
<dbReference type="Pfam" id="PF00970">
    <property type="entry name" value="FAD_binding_6"/>
    <property type="match status" value="1"/>
</dbReference>
<dbReference type="GO" id="GO:0071949">
    <property type="term" value="F:FAD binding"/>
    <property type="evidence" value="ECO:0007669"/>
    <property type="project" value="InterPro"/>
</dbReference>
<keyword evidence="4 15" id="KW-0349">Heme</keyword>
<dbReference type="PROSITE" id="PS51384">
    <property type="entry name" value="FAD_FR"/>
    <property type="match status" value="1"/>
</dbReference>
<organism evidence="18 19">
    <name type="scientific">Marinococcus luteus</name>
    <dbReference type="NCBI Taxonomy" id="1122204"/>
    <lineage>
        <taxon>Bacteria</taxon>
        <taxon>Bacillati</taxon>
        <taxon>Bacillota</taxon>
        <taxon>Bacilli</taxon>
        <taxon>Bacillales</taxon>
        <taxon>Bacillaceae</taxon>
        <taxon>Marinococcus</taxon>
    </lineage>
</organism>
<keyword evidence="6 15" id="KW-0285">Flavoprotein</keyword>
<dbReference type="PRINTS" id="PR00410">
    <property type="entry name" value="PHEHYDRXLASE"/>
</dbReference>
<sequence>MLEPQTIETVKATAPAIQANAAAIGNRFYEMLFEKAPELRNMFNQTNQETGVQPEALAYSVYQAGANIDRLEELRPTIERIAEKHRALDVRPEHYGLVGETLLEAVEEVLGDAATPEILDAWGEAYHALAEIFIQKEAVKYEEVKAARGGWTGYRPFYVAEKVPESDVITSFYLKPKDGKAIIPQQPGQYLTLQADIEGEPYTHMRHYSLSDAPNENYYRISVKREDSENGNPAGIVSNYLHRDVNEGDVLLFAAPAGEFVIETEEMPIVLISGGVGVTPMMSMLNTLVQEDTKRNVTFIHAADSSKVHAMKAHVEQLADTYSNIEAYTCYSAPTEEERTHKMFDKEGFIDADWLETVLPDEQADFYFCGPIPFMKVVNEILKDRGVPAERRHYEVFGPESTIE</sequence>
<dbReference type="InterPro" id="IPR009050">
    <property type="entry name" value="Globin-like_sf"/>
</dbReference>
<dbReference type="Gene3D" id="3.40.50.80">
    <property type="entry name" value="Nucleotide-binding domain of ferredoxin-NADP reductase (FNR) module"/>
    <property type="match status" value="1"/>
</dbReference>
<feature type="binding site" evidence="15">
    <location>
        <begin position="396"/>
        <end position="399"/>
    </location>
    <ligand>
        <name>FAD</name>
        <dbReference type="ChEBI" id="CHEBI:57692"/>
    </ligand>
</feature>
<dbReference type="GO" id="GO:0020037">
    <property type="term" value="F:heme binding"/>
    <property type="evidence" value="ECO:0007669"/>
    <property type="project" value="InterPro"/>
</dbReference>
<dbReference type="Proteomes" id="UP000199488">
    <property type="component" value="Unassembled WGS sequence"/>
</dbReference>
<evidence type="ECO:0000256" key="3">
    <source>
        <dbReference type="ARBA" id="ARBA00022448"/>
    </source>
</evidence>
<dbReference type="GO" id="GO:0046210">
    <property type="term" value="P:nitric oxide catabolic process"/>
    <property type="evidence" value="ECO:0007669"/>
    <property type="project" value="TreeGrafter"/>
</dbReference>
<dbReference type="STRING" id="1122204.SAMN05421781_1967"/>
<evidence type="ECO:0000259" key="17">
    <source>
        <dbReference type="PROSITE" id="PS51384"/>
    </source>
</evidence>
<dbReference type="InterPro" id="IPR001433">
    <property type="entry name" value="OxRdtase_FAD/NAD-bd"/>
</dbReference>
<dbReference type="HAMAP" id="MF_01252">
    <property type="entry name" value="Hmp"/>
    <property type="match status" value="1"/>
</dbReference>
<comment type="similarity">
    <text evidence="2 15">Belongs to the globin family. Two-domain flavohemoproteins subfamily.</text>
</comment>
<feature type="site" description="Influences the redox potential of the prosthetic heme and FAD groups" evidence="15">
    <location>
        <position position="84"/>
    </location>
</feature>
<keyword evidence="3 15" id="KW-0813">Transport</keyword>
<accession>A0A1H2V7X7</accession>
<evidence type="ECO:0000256" key="1">
    <source>
        <dbReference type="ARBA" id="ARBA00006401"/>
    </source>
</evidence>
<comment type="catalytic activity">
    <reaction evidence="13 15">
        <text>2 nitric oxide + NADH + 2 O2 = 2 nitrate + NAD(+) + H(+)</text>
        <dbReference type="Rhea" id="RHEA:19469"/>
        <dbReference type="ChEBI" id="CHEBI:15378"/>
        <dbReference type="ChEBI" id="CHEBI:15379"/>
        <dbReference type="ChEBI" id="CHEBI:16480"/>
        <dbReference type="ChEBI" id="CHEBI:17632"/>
        <dbReference type="ChEBI" id="CHEBI:57540"/>
        <dbReference type="ChEBI" id="CHEBI:57945"/>
        <dbReference type="EC" id="1.14.12.17"/>
    </reaction>
</comment>
<dbReference type="GO" id="GO:0005344">
    <property type="term" value="F:oxygen carrier activity"/>
    <property type="evidence" value="ECO:0007669"/>
    <property type="project" value="UniProtKB-UniRule"/>
</dbReference>
<comment type="cofactor">
    <cofactor evidence="15">
        <name>FAD</name>
        <dbReference type="ChEBI" id="CHEBI:57692"/>
    </cofactor>
    <text evidence="15">Binds 1 FAD per subunit.</text>
</comment>
<dbReference type="CDD" id="cd06184">
    <property type="entry name" value="flavohem_like_fad_nad_binding"/>
    <property type="match status" value="1"/>
</dbReference>
<dbReference type="PANTHER" id="PTHR43396:SF3">
    <property type="entry name" value="FLAVOHEMOPROTEIN"/>
    <property type="match status" value="1"/>
</dbReference>
<dbReference type="GO" id="GO:0008941">
    <property type="term" value="F:nitric oxide dioxygenase NAD(P)H activity"/>
    <property type="evidence" value="ECO:0007669"/>
    <property type="project" value="UniProtKB-UniRule"/>
</dbReference>
<feature type="active site" description="Charge relay system" evidence="15">
    <location>
        <position position="137"/>
    </location>
</feature>
<gene>
    <name evidence="15" type="primary">hmp</name>
    <name evidence="18" type="ORF">SAMN05421781_1967</name>
</gene>
<comment type="catalytic activity">
    <reaction evidence="14 15">
        <text>2 nitric oxide + NADPH + 2 O2 = 2 nitrate + NADP(+) + H(+)</text>
        <dbReference type="Rhea" id="RHEA:19465"/>
        <dbReference type="ChEBI" id="CHEBI:15378"/>
        <dbReference type="ChEBI" id="CHEBI:15379"/>
        <dbReference type="ChEBI" id="CHEBI:16480"/>
        <dbReference type="ChEBI" id="CHEBI:17632"/>
        <dbReference type="ChEBI" id="CHEBI:57783"/>
        <dbReference type="ChEBI" id="CHEBI:58349"/>
        <dbReference type="EC" id="1.14.12.17"/>
    </reaction>
</comment>
<keyword evidence="10 15" id="KW-0560">Oxidoreductase</keyword>
<comment type="similarity">
    <text evidence="1 15">In the C-terminal section; belongs to the flavoprotein pyridine nucleotide cytochrome reductase family.</text>
</comment>
<dbReference type="PANTHER" id="PTHR43396">
    <property type="entry name" value="FLAVOHEMOPROTEIN"/>
    <property type="match status" value="1"/>
</dbReference>
<dbReference type="EC" id="1.14.12.17" evidence="15"/>
<dbReference type="InterPro" id="IPR039261">
    <property type="entry name" value="FNR_nucleotide-bd"/>
</dbReference>
<evidence type="ECO:0000256" key="7">
    <source>
        <dbReference type="ARBA" id="ARBA00022723"/>
    </source>
</evidence>
<dbReference type="SUPFAM" id="SSF63380">
    <property type="entry name" value="Riboflavin synthase domain-like"/>
    <property type="match status" value="1"/>
</dbReference>
<dbReference type="GO" id="GO:0046872">
    <property type="term" value="F:metal ion binding"/>
    <property type="evidence" value="ECO:0007669"/>
    <property type="project" value="UniProtKB-KW"/>
</dbReference>
<protein>
    <recommendedName>
        <fullName evidence="15">Flavohemoprotein</fullName>
    </recommendedName>
    <alternativeName>
        <fullName evidence="15">Flavohemoglobin</fullName>
    </alternativeName>
    <alternativeName>
        <fullName evidence="15">Hemoglobin-like protein</fullName>
    </alternativeName>
    <alternativeName>
        <fullName evidence="15">Nitric oxide dioxygenase</fullName>
        <shortName evidence="15">NO oxygenase</shortName>
        <shortName evidence="15">NOD</shortName>
        <ecNumber evidence="15">1.14.12.17</ecNumber>
    </alternativeName>
</protein>
<evidence type="ECO:0000256" key="2">
    <source>
        <dbReference type="ARBA" id="ARBA00008414"/>
    </source>
</evidence>
<dbReference type="GO" id="GO:0009636">
    <property type="term" value="P:response to toxic substance"/>
    <property type="evidence" value="ECO:0007669"/>
    <property type="project" value="UniProtKB-KW"/>
</dbReference>
<comment type="cofactor">
    <cofactor evidence="15">
        <name>heme b</name>
        <dbReference type="ChEBI" id="CHEBI:60344"/>
    </cofactor>
    <text evidence="15">Binds 1 heme b (iron(II)-protoporphyrin IX) group per subunit.</text>
</comment>
<evidence type="ECO:0000256" key="9">
    <source>
        <dbReference type="ARBA" id="ARBA00022857"/>
    </source>
</evidence>
<feature type="site" description="Influences the redox potential of the prosthetic heme and FAD groups" evidence="15">
    <location>
        <position position="395"/>
    </location>
</feature>
<evidence type="ECO:0000313" key="18">
    <source>
        <dbReference type="EMBL" id="SDW64412.1"/>
    </source>
</evidence>
<feature type="site" description="Involved in heme-bound ligand stabilization and O-O bond activation" evidence="15">
    <location>
        <position position="29"/>
    </location>
</feature>